<sequence>MHCKSDSVAFFKTILTETILLFIGEAQLISASQAFDSLESESKFNTRMPITMQMMLRIHMKTVGRKLRCFKNALRFLHLNTRLNEND</sequence>
<organism evidence="1 2">
    <name type="scientific">Bifidobacterium callimiconis</name>
    <dbReference type="NCBI Taxonomy" id="2306973"/>
    <lineage>
        <taxon>Bacteria</taxon>
        <taxon>Bacillati</taxon>
        <taxon>Actinomycetota</taxon>
        <taxon>Actinomycetes</taxon>
        <taxon>Bifidobacteriales</taxon>
        <taxon>Bifidobacteriaceae</taxon>
        <taxon>Bifidobacterium</taxon>
    </lineage>
</organism>
<protein>
    <submittedName>
        <fullName evidence="1">Uncharacterized protein</fullName>
    </submittedName>
</protein>
<dbReference type="EMBL" id="QXGJ01000007">
    <property type="protein sequence ID" value="RSX50563.1"/>
    <property type="molecule type" value="Genomic_DNA"/>
</dbReference>
<gene>
    <name evidence="1" type="ORF">D2E23_1586</name>
</gene>
<keyword evidence="2" id="KW-1185">Reference proteome</keyword>
<accession>A0A430FCJ7</accession>
<reference evidence="1 2" key="1">
    <citation type="submission" date="2018-09" db="EMBL/GenBank/DDBJ databases">
        <title>Characterization of the phylogenetic diversity of five novel species belonging to the genus Bifidobacterium.</title>
        <authorList>
            <person name="Lugli G.A."/>
            <person name="Duranti S."/>
            <person name="Milani C."/>
        </authorList>
    </citation>
    <scope>NUCLEOTIDE SEQUENCE [LARGE SCALE GENOMIC DNA]</scope>
    <source>
        <strain evidence="1 2">2028B</strain>
    </source>
</reference>
<dbReference type="Proteomes" id="UP000288607">
    <property type="component" value="Unassembled WGS sequence"/>
</dbReference>
<dbReference type="AlphaFoldDB" id="A0A430FCJ7"/>
<evidence type="ECO:0000313" key="1">
    <source>
        <dbReference type="EMBL" id="RSX50563.1"/>
    </source>
</evidence>
<comment type="caution">
    <text evidence="1">The sequence shown here is derived from an EMBL/GenBank/DDBJ whole genome shotgun (WGS) entry which is preliminary data.</text>
</comment>
<proteinExistence type="predicted"/>
<name>A0A430FCJ7_9BIFI</name>
<evidence type="ECO:0000313" key="2">
    <source>
        <dbReference type="Proteomes" id="UP000288607"/>
    </source>
</evidence>